<proteinExistence type="predicted"/>
<dbReference type="RefSeq" id="WP_394831737.1">
    <property type="nucleotide sequence ID" value="NZ_CP089929.1"/>
</dbReference>
<accession>A0ABZ2L0J1</accession>
<name>A0ABZ2L0J1_9BACT</name>
<evidence type="ECO:0000256" key="1">
    <source>
        <dbReference type="SAM" id="MobiDB-lite"/>
    </source>
</evidence>
<keyword evidence="3" id="KW-1185">Reference proteome</keyword>
<protein>
    <submittedName>
        <fullName evidence="2">Uncharacterized protein</fullName>
    </submittedName>
</protein>
<sequence>MLLGTYREGVVAGMQQATGDPSATCAEFDPRSWRDIERALRAHGPPDAGEEQQIEWLRSKAVAYVIATHSKAQFQRGFHPVKFVEWCNERSLCEASAPSVAAAPRQQYSDPTAPWLKHEREAS</sequence>
<dbReference type="Proteomes" id="UP001374803">
    <property type="component" value="Chromosome"/>
</dbReference>
<reference evidence="2" key="1">
    <citation type="submission" date="2021-12" db="EMBL/GenBank/DDBJ databases">
        <title>Discovery of the Pendulisporaceae a myxobacterial family with distinct sporulation behavior and unique specialized metabolism.</title>
        <authorList>
            <person name="Garcia R."/>
            <person name="Popoff A."/>
            <person name="Bader C.D."/>
            <person name="Loehr J."/>
            <person name="Walesch S."/>
            <person name="Walt C."/>
            <person name="Boldt J."/>
            <person name="Bunk B."/>
            <person name="Haeckl F.J.F.P.J."/>
            <person name="Gunesch A.P."/>
            <person name="Birkelbach J."/>
            <person name="Nuebel U."/>
            <person name="Pietschmann T."/>
            <person name="Bach T."/>
            <person name="Mueller R."/>
        </authorList>
    </citation>
    <scope>NUCLEOTIDE SEQUENCE</scope>
    <source>
        <strain evidence="2">MSr11367</strain>
    </source>
</reference>
<dbReference type="EMBL" id="CP089983">
    <property type="protein sequence ID" value="WXB02112.1"/>
    <property type="molecule type" value="Genomic_DNA"/>
</dbReference>
<evidence type="ECO:0000313" key="2">
    <source>
        <dbReference type="EMBL" id="WXB02112.1"/>
    </source>
</evidence>
<evidence type="ECO:0000313" key="3">
    <source>
        <dbReference type="Proteomes" id="UP001374803"/>
    </source>
</evidence>
<organism evidence="2 3">
    <name type="scientific">Pendulispora rubella</name>
    <dbReference type="NCBI Taxonomy" id="2741070"/>
    <lineage>
        <taxon>Bacteria</taxon>
        <taxon>Pseudomonadati</taxon>
        <taxon>Myxococcota</taxon>
        <taxon>Myxococcia</taxon>
        <taxon>Myxococcales</taxon>
        <taxon>Sorangiineae</taxon>
        <taxon>Pendulisporaceae</taxon>
        <taxon>Pendulispora</taxon>
    </lineage>
</organism>
<feature type="region of interest" description="Disordered" evidence="1">
    <location>
        <begin position="98"/>
        <end position="123"/>
    </location>
</feature>
<gene>
    <name evidence="2" type="ORF">LVJ94_35010</name>
</gene>